<proteinExistence type="inferred from homology"/>
<accession>A0A0W8IND1</accession>
<name>A0A0W8IND1_KOCRO</name>
<protein>
    <recommendedName>
        <fullName evidence="3">HNH nuclease domain-containing protein</fullName>
    </recommendedName>
</protein>
<dbReference type="InterPro" id="IPR002711">
    <property type="entry name" value="HNH"/>
</dbReference>
<evidence type="ECO:0000256" key="1">
    <source>
        <dbReference type="ARBA" id="ARBA00023450"/>
    </source>
</evidence>
<dbReference type="GO" id="GO:0004519">
    <property type="term" value="F:endonuclease activity"/>
    <property type="evidence" value="ECO:0007669"/>
    <property type="project" value="InterPro"/>
</dbReference>
<dbReference type="AlphaFoldDB" id="A0A0W8IND1"/>
<dbReference type="SMART" id="SM00507">
    <property type="entry name" value="HNHc"/>
    <property type="match status" value="1"/>
</dbReference>
<dbReference type="RefSeq" id="WP_058873367.1">
    <property type="nucleotide sequence ID" value="NZ_LQBK01000005.1"/>
</dbReference>
<dbReference type="InterPro" id="IPR003870">
    <property type="entry name" value="DUF222"/>
</dbReference>
<gene>
    <name evidence="4" type="ORF">AVL61_13095</name>
</gene>
<dbReference type="GO" id="GO:0008270">
    <property type="term" value="F:zinc ion binding"/>
    <property type="evidence" value="ECO:0007669"/>
    <property type="project" value="InterPro"/>
</dbReference>
<feature type="domain" description="HNH nuclease" evidence="3">
    <location>
        <begin position="412"/>
        <end position="464"/>
    </location>
</feature>
<evidence type="ECO:0000313" key="4">
    <source>
        <dbReference type="EMBL" id="KUG61334.1"/>
    </source>
</evidence>
<dbReference type="CDD" id="cd00085">
    <property type="entry name" value="HNHc"/>
    <property type="match status" value="1"/>
</dbReference>
<dbReference type="InterPro" id="IPR003615">
    <property type="entry name" value="HNH_nuc"/>
</dbReference>
<dbReference type="Pfam" id="PF01844">
    <property type="entry name" value="HNH"/>
    <property type="match status" value="1"/>
</dbReference>
<dbReference type="Proteomes" id="UP000053512">
    <property type="component" value="Unassembled WGS sequence"/>
</dbReference>
<feature type="region of interest" description="Disordered" evidence="2">
    <location>
        <begin position="276"/>
        <end position="299"/>
    </location>
</feature>
<feature type="region of interest" description="Disordered" evidence="2">
    <location>
        <begin position="484"/>
        <end position="511"/>
    </location>
</feature>
<dbReference type="Pfam" id="PF02720">
    <property type="entry name" value="DUF222"/>
    <property type="match status" value="1"/>
</dbReference>
<dbReference type="GO" id="GO:0003676">
    <property type="term" value="F:nucleic acid binding"/>
    <property type="evidence" value="ECO:0007669"/>
    <property type="project" value="InterPro"/>
</dbReference>
<feature type="compositionally biased region" description="Basic and acidic residues" evidence="2">
    <location>
        <begin position="484"/>
        <end position="499"/>
    </location>
</feature>
<evidence type="ECO:0000313" key="5">
    <source>
        <dbReference type="Proteomes" id="UP000053512"/>
    </source>
</evidence>
<feature type="region of interest" description="Disordered" evidence="2">
    <location>
        <begin position="537"/>
        <end position="596"/>
    </location>
</feature>
<organism evidence="4 5">
    <name type="scientific">Kocuria rosea subsp. polaris</name>
    <dbReference type="NCBI Taxonomy" id="136273"/>
    <lineage>
        <taxon>Bacteria</taxon>
        <taxon>Bacillati</taxon>
        <taxon>Actinomycetota</taxon>
        <taxon>Actinomycetes</taxon>
        <taxon>Micrococcales</taxon>
        <taxon>Micrococcaceae</taxon>
        <taxon>Kocuria</taxon>
    </lineage>
</organism>
<comment type="caution">
    <text evidence="4">The sequence shown here is derived from an EMBL/GenBank/DDBJ whole genome shotgun (WGS) entry which is preliminary data.</text>
</comment>
<feature type="compositionally biased region" description="Low complexity" evidence="2">
    <location>
        <begin position="574"/>
        <end position="590"/>
    </location>
</feature>
<evidence type="ECO:0000256" key="2">
    <source>
        <dbReference type="SAM" id="MobiDB-lite"/>
    </source>
</evidence>
<dbReference type="Gene3D" id="1.10.30.50">
    <property type="match status" value="1"/>
</dbReference>
<evidence type="ECO:0000259" key="3">
    <source>
        <dbReference type="SMART" id="SM00507"/>
    </source>
</evidence>
<comment type="similarity">
    <text evidence="1">Belongs to the Rv1128c/1148c/1588c/1702c/1945/3466 family.</text>
</comment>
<sequence length="596" mass="64956">MATTSQPPRTLEDALREETDLAQIAEEFSDGVRALVEESCAEARAAGRQYRLLHRLWQLQEEAREQRWMVEADWMPAEADRLGPHSLEPAEQTIRDVADEIGPALRLPAGTALRRVEDAVLLAESLPGVLEALEQGLMGSRQAGVLIELWRDLVWDADSSAPELRAPAESVRRIIDELLLRAPDSTVAQLRALARRRRAGLLRETEEQRHRLALRDRRVWVEPREDGMAQLCALLDAGTAHAIQDRLDALVDRAALPAPHHVPVAPDGVLAAQVPPVAPPAPSAGGAGPSALAAEAPERRTVPQLRADVLADLLLDGEPADLPEHLRGIRGHVTVTVPALALLRSTGEALTGPVEDLLRTSRCAELEGYGPIPIGLAERIAARAPSWSRILTQPVTGTVLDRDRSTYAVPADLKHRLRARDGTCRFPGCRRRASRCDLDHTVAWADGGRTSADNLAHLCRHHHLLKHRDGPLGRWRVEHVEPEDLDRGQPALGRRDSGRPRPVAGVPDGTGVLGRHGVLMWTSPAGQVHRTYPQEYRSEAPDPVADSTPHRFPRRAPARAPHDAPDLASDLARDPAAGLAPRPGARSGPADDPPPF</sequence>
<dbReference type="EMBL" id="LQBK01000005">
    <property type="protein sequence ID" value="KUG61334.1"/>
    <property type="molecule type" value="Genomic_DNA"/>
</dbReference>
<reference evidence="5" key="1">
    <citation type="submission" date="2015-12" db="EMBL/GenBank/DDBJ databases">
        <authorList>
            <person name="Nair G.R."/>
            <person name="Kaur G."/>
            <person name="Mayilraj S."/>
        </authorList>
    </citation>
    <scope>NUCLEOTIDE SEQUENCE [LARGE SCALE GENOMIC DNA]</scope>
    <source>
        <strain evidence="5">CD08_4</strain>
    </source>
</reference>